<dbReference type="Pfam" id="PF01423">
    <property type="entry name" value="LSM"/>
    <property type="match status" value="1"/>
</dbReference>
<dbReference type="SUPFAM" id="SSF50182">
    <property type="entry name" value="Sm-like ribonucleoproteins"/>
    <property type="match status" value="1"/>
</dbReference>
<comment type="function">
    <text evidence="9">Plays role in pre-mRNA splicing as component of the U4/U6-U5 tri-snRNP complex that is involved in spliceosome assembly, and as component of the precatalytic spliceosome (spliceosome B complex). The heptameric LSM2-8 complex binds specifically to the 3'-terminal U-tract of U6 snRNA.</text>
</comment>
<keyword evidence="8 9" id="KW-0687">Ribonucleoprotein</keyword>
<keyword evidence="3 9" id="KW-0507">mRNA processing</keyword>
<dbReference type="CDD" id="cd01727">
    <property type="entry name" value="LSm8"/>
    <property type="match status" value="1"/>
</dbReference>
<evidence type="ECO:0000256" key="5">
    <source>
        <dbReference type="ARBA" id="ARBA00022884"/>
    </source>
</evidence>
<gene>
    <name evidence="9" type="primary">LSM8</name>
    <name evidence="11" type="ORF">B9G98_01956</name>
</gene>
<accession>A0A2T0FH77</accession>
<keyword evidence="6 9" id="KW-0508">mRNA splicing</keyword>
<keyword evidence="7 9" id="KW-0539">Nucleus</keyword>
<keyword evidence="5 9" id="KW-0694">RNA-binding</keyword>
<dbReference type="GO" id="GO:0071011">
    <property type="term" value="C:precatalytic spliceosome"/>
    <property type="evidence" value="ECO:0007669"/>
    <property type="project" value="TreeGrafter"/>
</dbReference>
<dbReference type="PROSITE" id="PS52002">
    <property type="entry name" value="SM"/>
    <property type="match status" value="1"/>
</dbReference>
<dbReference type="PANTHER" id="PTHR15588:SF9">
    <property type="entry name" value="U6 SNRNA-ASSOCIATED SM-LIKE PROTEIN LSM8"/>
    <property type="match status" value="1"/>
</dbReference>
<dbReference type="InterPro" id="IPR001163">
    <property type="entry name" value="Sm_dom_euk/arc"/>
</dbReference>
<dbReference type="OrthoDB" id="422364at2759"/>
<evidence type="ECO:0000259" key="10">
    <source>
        <dbReference type="PROSITE" id="PS52002"/>
    </source>
</evidence>
<dbReference type="SMART" id="SM00651">
    <property type="entry name" value="Sm"/>
    <property type="match status" value="1"/>
</dbReference>
<evidence type="ECO:0000256" key="9">
    <source>
        <dbReference type="RuleBase" id="RU365048"/>
    </source>
</evidence>
<dbReference type="InterPro" id="IPR034103">
    <property type="entry name" value="Lsm8"/>
</dbReference>
<dbReference type="GO" id="GO:0046540">
    <property type="term" value="C:U4/U6 x U5 tri-snRNP complex"/>
    <property type="evidence" value="ECO:0007669"/>
    <property type="project" value="UniProtKB-UniRule"/>
</dbReference>
<protein>
    <recommendedName>
        <fullName evidence="9">LSM2-LSM8 complex subunit LSM8</fullName>
    </recommendedName>
</protein>
<reference evidence="11 12" key="1">
    <citation type="submission" date="2017-04" db="EMBL/GenBank/DDBJ databases">
        <title>Genome sequencing of [Candida] sorbophila.</title>
        <authorList>
            <person name="Ahn J.O."/>
        </authorList>
    </citation>
    <scope>NUCLEOTIDE SEQUENCE [LARGE SCALE GENOMIC DNA]</scope>
    <source>
        <strain evidence="11 12">DS02</strain>
    </source>
</reference>
<evidence type="ECO:0000313" key="11">
    <source>
        <dbReference type="EMBL" id="PRT54336.1"/>
    </source>
</evidence>
<comment type="subunit">
    <text evidence="9">LSm subunits form a heteromer with a doughnut shape.</text>
</comment>
<proteinExistence type="inferred from homology"/>
<dbReference type="FunFam" id="2.30.30.100:FF:000027">
    <property type="entry name" value="U6 snRNA-associated Sm-like protein LSm8"/>
    <property type="match status" value="1"/>
</dbReference>
<keyword evidence="4 9" id="KW-0747">Spliceosome</keyword>
<dbReference type="GO" id="GO:0003729">
    <property type="term" value="F:mRNA binding"/>
    <property type="evidence" value="ECO:0007669"/>
    <property type="project" value="TreeGrafter"/>
</dbReference>
<dbReference type="Proteomes" id="UP000238350">
    <property type="component" value="Unassembled WGS sequence"/>
</dbReference>
<evidence type="ECO:0000256" key="1">
    <source>
        <dbReference type="ARBA" id="ARBA00004123"/>
    </source>
</evidence>
<dbReference type="Gene3D" id="2.30.30.100">
    <property type="match status" value="1"/>
</dbReference>
<sequence length="96" mass="10836">MSPLKEYLKKKVAVITTDGSYFVGVLEGFDGPTNIVLRQAEERILSDQPAKIQYLGLYIIRGELVATIGLVDHELDSKIDWSTVRAERIGTTRHKY</sequence>
<dbReference type="InterPro" id="IPR010920">
    <property type="entry name" value="LSM_dom_sf"/>
</dbReference>
<evidence type="ECO:0000256" key="8">
    <source>
        <dbReference type="ARBA" id="ARBA00023274"/>
    </source>
</evidence>
<dbReference type="GO" id="GO:0000398">
    <property type="term" value="P:mRNA splicing, via spliceosome"/>
    <property type="evidence" value="ECO:0007669"/>
    <property type="project" value="UniProtKB-UniRule"/>
</dbReference>
<name>A0A2T0FH77_9ASCO</name>
<comment type="subcellular location">
    <subcellularLocation>
        <location evidence="1 9">Nucleus</location>
    </subcellularLocation>
</comment>
<evidence type="ECO:0000256" key="4">
    <source>
        <dbReference type="ARBA" id="ARBA00022728"/>
    </source>
</evidence>
<evidence type="ECO:0000313" key="12">
    <source>
        <dbReference type="Proteomes" id="UP000238350"/>
    </source>
</evidence>
<comment type="similarity">
    <text evidence="2 9">Belongs to the snRNP Sm proteins family.</text>
</comment>
<dbReference type="PANTHER" id="PTHR15588">
    <property type="entry name" value="LSM1"/>
    <property type="match status" value="1"/>
</dbReference>
<dbReference type="InterPro" id="IPR047575">
    <property type="entry name" value="Sm"/>
</dbReference>
<organism evidence="11 12">
    <name type="scientific">Wickerhamiella sorbophila</name>
    <dbReference type="NCBI Taxonomy" id="45607"/>
    <lineage>
        <taxon>Eukaryota</taxon>
        <taxon>Fungi</taxon>
        <taxon>Dikarya</taxon>
        <taxon>Ascomycota</taxon>
        <taxon>Saccharomycotina</taxon>
        <taxon>Dipodascomycetes</taxon>
        <taxon>Dipodascales</taxon>
        <taxon>Trichomonascaceae</taxon>
        <taxon>Wickerhamiella</taxon>
    </lineage>
</organism>
<dbReference type="GO" id="GO:0005688">
    <property type="term" value="C:U6 snRNP"/>
    <property type="evidence" value="ECO:0007669"/>
    <property type="project" value="UniProtKB-UniRule"/>
</dbReference>
<evidence type="ECO:0000256" key="7">
    <source>
        <dbReference type="ARBA" id="ARBA00023242"/>
    </source>
</evidence>
<dbReference type="InterPro" id="IPR044642">
    <property type="entry name" value="PTHR15588"/>
</dbReference>
<evidence type="ECO:0000256" key="6">
    <source>
        <dbReference type="ARBA" id="ARBA00023187"/>
    </source>
</evidence>
<evidence type="ECO:0000256" key="3">
    <source>
        <dbReference type="ARBA" id="ARBA00022664"/>
    </source>
</evidence>
<dbReference type="EMBL" id="NDIQ01000021">
    <property type="protein sequence ID" value="PRT54336.1"/>
    <property type="molecule type" value="Genomic_DNA"/>
</dbReference>
<evidence type="ECO:0000256" key="2">
    <source>
        <dbReference type="ARBA" id="ARBA00006850"/>
    </source>
</evidence>
<comment type="caution">
    <text evidence="11">The sequence shown here is derived from an EMBL/GenBank/DDBJ whole genome shotgun (WGS) entry which is preliminary data.</text>
</comment>
<dbReference type="AlphaFoldDB" id="A0A2T0FH77"/>
<dbReference type="STRING" id="45607.A0A2T0FH77"/>
<feature type="domain" description="Sm" evidence="10">
    <location>
        <begin position="1"/>
        <end position="74"/>
    </location>
</feature>
<keyword evidence="12" id="KW-1185">Reference proteome</keyword>